<dbReference type="InterPro" id="IPR052523">
    <property type="entry name" value="Trichothecene_AcTrans"/>
</dbReference>
<protein>
    <submittedName>
        <fullName evidence="3">N-acetyltransferase domain-containing protein</fullName>
    </submittedName>
</protein>
<accession>A0ABR2X6P4</accession>
<proteinExistence type="predicted"/>
<dbReference type="InterPro" id="IPR016181">
    <property type="entry name" value="Acyl_CoA_acyltransferase"/>
</dbReference>
<feature type="domain" description="N-acetyltransferase" evidence="2">
    <location>
        <begin position="52"/>
        <end position="204"/>
    </location>
</feature>
<comment type="caution">
    <text evidence="3">The sequence shown here is derived from an EMBL/GenBank/DDBJ whole genome shotgun (WGS) entry which is preliminary data.</text>
</comment>
<evidence type="ECO:0000259" key="2">
    <source>
        <dbReference type="PROSITE" id="PS51186"/>
    </source>
</evidence>
<feature type="compositionally biased region" description="Low complexity" evidence="1">
    <location>
        <begin position="236"/>
        <end position="266"/>
    </location>
</feature>
<reference evidence="3 4" key="1">
    <citation type="submission" date="2024-02" db="EMBL/GenBank/DDBJ databases">
        <title>First draft genome assembly of two strains of Seiridium cardinale.</title>
        <authorList>
            <person name="Emiliani G."/>
            <person name="Scali E."/>
        </authorList>
    </citation>
    <scope>NUCLEOTIDE SEQUENCE [LARGE SCALE GENOMIC DNA]</scope>
    <source>
        <strain evidence="3 4">BM-138-000479</strain>
    </source>
</reference>
<dbReference type="InterPro" id="IPR000182">
    <property type="entry name" value="GNAT_dom"/>
</dbReference>
<name>A0ABR2X6P4_9PEZI</name>
<dbReference type="Proteomes" id="UP001465668">
    <property type="component" value="Unassembled WGS sequence"/>
</dbReference>
<feature type="compositionally biased region" description="Polar residues" evidence="1">
    <location>
        <begin position="267"/>
        <end position="290"/>
    </location>
</feature>
<dbReference type="Pfam" id="PF13673">
    <property type="entry name" value="Acetyltransf_10"/>
    <property type="match status" value="1"/>
</dbReference>
<gene>
    <name evidence="3" type="ORF">SCAR479_13881</name>
</gene>
<dbReference type="EMBL" id="JARVKM010000125">
    <property type="protein sequence ID" value="KAK9769456.1"/>
    <property type="molecule type" value="Genomic_DNA"/>
</dbReference>
<feature type="region of interest" description="Disordered" evidence="1">
    <location>
        <begin position="235"/>
        <end position="290"/>
    </location>
</feature>
<organism evidence="3 4">
    <name type="scientific">Seiridium cardinale</name>
    <dbReference type="NCBI Taxonomy" id="138064"/>
    <lineage>
        <taxon>Eukaryota</taxon>
        <taxon>Fungi</taxon>
        <taxon>Dikarya</taxon>
        <taxon>Ascomycota</taxon>
        <taxon>Pezizomycotina</taxon>
        <taxon>Sordariomycetes</taxon>
        <taxon>Xylariomycetidae</taxon>
        <taxon>Amphisphaeriales</taxon>
        <taxon>Sporocadaceae</taxon>
        <taxon>Seiridium</taxon>
    </lineage>
</organism>
<dbReference type="Gene3D" id="3.40.630.30">
    <property type="match status" value="1"/>
</dbReference>
<evidence type="ECO:0000313" key="3">
    <source>
        <dbReference type="EMBL" id="KAK9769456.1"/>
    </source>
</evidence>
<dbReference type="CDD" id="cd04301">
    <property type="entry name" value="NAT_SF"/>
    <property type="match status" value="1"/>
</dbReference>
<keyword evidence="4" id="KW-1185">Reference proteome</keyword>
<dbReference type="SUPFAM" id="SSF55729">
    <property type="entry name" value="Acyl-CoA N-acyltransferases (Nat)"/>
    <property type="match status" value="1"/>
</dbReference>
<sequence length="374" mass="39594">MSISTSLPTPMLQSDLETAAQFMYASQIQQATNRFVFLDWPNESAQLALYNASIRHMFEDPANEMYKITADSGEMIASLILSRKVPANGNQASAPSVNQRPIDTSAMNPAVRPAMRSALMSVQKPMEGVDHLVLSSIFVKQDIRTKGLGTQLVKLAKERAAAEGVPLFLSSVPSASDFYRKLGFKDTNYADIDLSLVVIGASVGGALGVMVGIRNNQASSAPTFSASSTRVFSTKASSSDPSATGSPSSSAITTSGTTSIITTTPDLAQTTDGSPASNMTSYAPLSPTDSNPTNQVYTKYCGFDTDGNTLMGAYVQNFDLCVNLCNNWNYFQSDSSIKCTSLAFLPGGSPPNNCWAKTGTKLVAVTGNDAALLS</sequence>
<evidence type="ECO:0000256" key="1">
    <source>
        <dbReference type="SAM" id="MobiDB-lite"/>
    </source>
</evidence>
<dbReference type="PANTHER" id="PTHR42791:SF4">
    <property type="entry name" value="ACETYLTRANSFERASE, GNAT FAMILY FAMILY (AFU_ORTHOLOGUE AFUA_4G09540)-RELATED"/>
    <property type="match status" value="1"/>
</dbReference>
<evidence type="ECO:0000313" key="4">
    <source>
        <dbReference type="Proteomes" id="UP001465668"/>
    </source>
</evidence>
<dbReference type="PROSITE" id="PS51186">
    <property type="entry name" value="GNAT"/>
    <property type="match status" value="1"/>
</dbReference>
<dbReference type="PANTHER" id="PTHR42791">
    <property type="entry name" value="GNAT FAMILY ACETYLTRANSFERASE"/>
    <property type="match status" value="1"/>
</dbReference>